<dbReference type="Pfam" id="PF23023">
    <property type="entry name" value="Anti-Pycsar_Apyc1"/>
    <property type="match status" value="1"/>
</dbReference>
<dbReference type="Gene3D" id="3.60.15.10">
    <property type="entry name" value="Ribonuclease Z/Hydroxyacylglutathione hydrolase-like"/>
    <property type="match status" value="1"/>
</dbReference>
<dbReference type="EMBL" id="SIRE01000010">
    <property type="protein sequence ID" value="TBL78232.1"/>
    <property type="molecule type" value="Genomic_DNA"/>
</dbReference>
<comment type="catalytic activity">
    <reaction evidence="3">
        <text>3',5'-cyclic CMP + H2O = CMP + H(+)</text>
        <dbReference type="Rhea" id="RHEA:72675"/>
        <dbReference type="ChEBI" id="CHEBI:15377"/>
        <dbReference type="ChEBI" id="CHEBI:15378"/>
        <dbReference type="ChEBI" id="CHEBI:58003"/>
        <dbReference type="ChEBI" id="CHEBI:60377"/>
    </reaction>
    <physiologicalReaction direction="left-to-right" evidence="3">
        <dbReference type="Rhea" id="RHEA:72676"/>
    </physiologicalReaction>
</comment>
<dbReference type="SUPFAM" id="SSF56281">
    <property type="entry name" value="Metallo-hydrolase/oxidoreductase"/>
    <property type="match status" value="1"/>
</dbReference>
<dbReference type="PANTHER" id="PTHR46018">
    <property type="entry name" value="ZINC PHOSPHODIESTERASE ELAC PROTEIN 1"/>
    <property type="match status" value="1"/>
</dbReference>
<evidence type="ECO:0000259" key="6">
    <source>
        <dbReference type="SMART" id="SM00849"/>
    </source>
</evidence>
<comment type="caution">
    <text evidence="7">The sequence shown here is derived from an EMBL/GenBank/DDBJ whole genome shotgun (WGS) entry which is preliminary data.</text>
</comment>
<reference evidence="7 8" key="1">
    <citation type="submission" date="2019-02" db="EMBL/GenBank/DDBJ databases">
        <title>Paenibacillus sp. nov., isolated from surface-sterilized tissue of Thalictrum simplex L.</title>
        <authorList>
            <person name="Tuo L."/>
        </authorList>
    </citation>
    <scope>NUCLEOTIDE SEQUENCE [LARGE SCALE GENOMIC DNA]</scope>
    <source>
        <strain evidence="7 8">N2SHLJ1</strain>
    </source>
</reference>
<feature type="domain" description="Metallo-beta-lactamase" evidence="6">
    <location>
        <begin position="19"/>
        <end position="220"/>
    </location>
</feature>
<keyword evidence="1" id="KW-0540">Nuclease</keyword>
<dbReference type="InterPro" id="IPR001279">
    <property type="entry name" value="Metallo-B-lactamas"/>
</dbReference>
<comment type="catalytic activity">
    <reaction evidence="5">
        <text>3',5'-cyclic UMP + H2O = UMP + H(+)</text>
        <dbReference type="Rhea" id="RHEA:70575"/>
        <dbReference type="ChEBI" id="CHEBI:15377"/>
        <dbReference type="ChEBI" id="CHEBI:15378"/>
        <dbReference type="ChEBI" id="CHEBI:57865"/>
        <dbReference type="ChEBI" id="CHEBI:184387"/>
    </reaction>
    <physiologicalReaction direction="left-to-right" evidence="5">
        <dbReference type="Rhea" id="RHEA:70576"/>
    </physiologicalReaction>
</comment>
<evidence type="ECO:0000313" key="7">
    <source>
        <dbReference type="EMBL" id="TBL78232.1"/>
    </source>
</evidence>
<evidence type="ECO:0000313" key="8">
    <source>
        <dbReference type="Proteomes" id="UP000293142"/>
    </source>
</evidence>
<dbReference type="AlphaFoldDB" id="A0A4Q9DR06"/>
<accession>A0A4Q9DR06</accession>
<keyword evidence="1" id="KW-0255">Endonuclease</keyword>
<protein>
    <submittedName>
        <fullName evidence="7">Ribonuclease Z</fullName>
    </submittedName>
</protein>
<proteinExistence type="predicted"/>
<keyword evidence="2" id="KW-0862">Zinc</keyword>
<sequence length="247" mass="28080">MSLQIQMLGTGSAFAKKFYNNNALVYCNGYTLLIDCGFTAPRSLYELKIPLNQIDAILITHIHADHVGGLEEMAFQLKYVFNTRIKLIVPATIVDPLWDTSLKGGLSNPAEGMTGLDDYFEVIIVDEGDIIPLHDGFNIELVLTEHIPNKPSYSVYLNDNTFFSADMKFMPALIHHVHYERKCKYILHECQLFSPGLVHATLDELLTLPESIQEKILLMHYGDNISQFVGNTGRMEIMEQHRIYQFP</sequence>
<dbReference type="InterPro" id="IPR036866">
    <property type="entry name" value="RibonucZ/Hydroxyglut_hydro"/>
</dbReference>
<dbReference type="OrthoDB" id="9803916at2"/>
<evidence type="ECO:0000256" key="5">
    <source>
        <dbReference type="ARBA" id="ARBA00048505"/>
    </source>
</evidence>
<evidence type="ECO:0000256" key="2">
    <source>
        <dbReference type="ARBA" id="ARBA00022833"/>
    </source>
</evidence>
<gene>
    <name evidence="7" type="ORF">EYB31_15285</name>
</gene>
<dbReference type="GO" id="GO:0042781">
    <property type="term" value="F:3'-tRNA processing endoribonuclease activity"/>
    <property type="evidence" value="ECO:0007669"/>
    <property type="project" value="TreeGrafter"/>
</dbReference>
<organism evidence="7 8">
    <name type="scientific">Paenibacillus thalictri</name>
    <dbReference type="NCBI Taxonomy" id="2527873"/>
    <lineage>
        <taxon>Bacteria</taxon>
        <taxon>Bacillati</taxon>
        <taxon>Bacillota</taxon>
        <taxon>Bacilli</taxon>
        <taxon>Bacillales</taxon>
        <taxon>Paenibacillaceae</taxon>
        <taxon>Paenibacillus</taxon>
    </lineage>
</organism>
<keyword evidence="8" id="KW-1185">Reference proteome</keyword>
<evidence type="ECO:0000256" key="1">
    <source>
        <dbReference type="ARBA" id="ARBA00022759"/>
    </source>
</evidence>
<dbReference type="PANTHER" id="PTHR46018:SF2">
    <property type="entry name" value="ZINC PHOSPHODIESTERASE ELAC PROTEIN 1"/>
    <property type="match status" value="1"/>
</dbReference>
<evidence type="ECO:0000256" key="4">
    <source>
        <dbReference type="ARBA" id="ARBA00034301"/>
    </source>
</evidence>
<dbReference type="RefSeq" id="WP_131014216.1">
    <property type="nucleotide sequence ID" value="NZ_SIRE01000010.1"/>
</dbReference>
<comment type="function">
    <text evidence="4">Counteracts the endogenous Pycsar antiviral defense system. Phosphodiesterase that enables metal-dependent hydrolysis of host cyclic nucleotide Pycsar defense signals such as cCMP and cUMP.</text>
</comment>
<dbReference type="SMART" id="SM00849">
    <property type="entry name" value="Lactamase_B"/>
    <property type="match status" value="1"/>
</dbReference>
<keyword evidence="1" id="KW-0378">Hydrolase</keyword>
<dbReference type="GO" id="GO:0046872">
    <property type="term" value="F:metal ion binding"/>
    <property type="evidence" value="ECO:0007669"/>
    <property type="project" value="UniProtKB-KW"/>
</dbReference>
<evidence type="ECO:0000256" key="3">
    <source>
        <dbReference type="ARBA" id="ARBA00034221"/>
    </source>
</evidence>
<name>A0A4Q9DR06_9BACL</name>
<dbReference type="Proteomes" id="UP000293142">
    <property type="component" value="Unassembled WGS sequence"/>
</dbReference>